<evidence type="ECO:0000313" key="11">
    <source>
        <dbReference type="EMBL" id="MFC3114242.1"/>
    </source>
</evidence>
<comment type="subunit">
    <text evidence="10">The complex is composed of six subunits: RnfA, RnfB, RnfC, RnfD, RnfE and RnfG.</text>
</comment>
<evidence type="ECO:0000256" key="4">
    <source>
        <dbReference type="ARBA" id="ARBA00022643"/>
    </source>
</evidence>
<keyword evidence="10" id="KW-0997">Cell inner membrane</keyword>
<evidence type="ECO:0000256" key="3">
    <source>
        <dbReference type="ARBA" id="ARBA00022630"/>
    </source>
</evidence>
<comment type="caution">
    <text evidence="11">The sequence shown here is derived from an EMBL/GenBank/DDBJ whole genome shotgun (WGS) entry which is preliminary data.</text>
</comment>
<comment type="cofactor">
    <cofactor evidence="10">
        <name>FMN</name>
        <dbReference type="ChEBI" id="CHEBI:58210"/>
    </cofactor>
</comment>
<dbReference type="InterPro" id="IPR004338">
    <property type="entry name" value="NqrB/RnfD"/>
</dbReference>
<evidence type="ECO:0000256" key="9">
    <source>
        <dbReference type="ARBA" id="ARBA00023136"/>
    </source>
</evidence>
<dbReference type="RefSeq" id="WP_378115401.1">
    <property type="nucleotide sequence ID" value="NZ_JBHRTF010000001.1"/>
</dbReference>
<evidence type="ECO:0000256" key="5">
    <source>
        <dbReference type="ARBA" id="ARBA00022692"/>
    </source>
</evidence>
<dbReference type="EMBL" id="JBHRTF010000001">
    <property type="protein sequence ID" value="MFC3114242.1"/>
    <property type="molecule type" value="Genomic_DNA"/>
</dbReference>
<keyword evidence="5 10" id="KW-0812">Transmembrane</keyword>
<feature type="modified residue" description="FMN phosphoryl threonine" evidence="10">
    <location>
        <position position="182"/>
    </location>
</feature>
<dbReference type="EC" id="7.-.-.-" evidence="10"/>
<dbReference type="InterPro" id="IPR011303">
    <property type="entry name" value="RnfD_bac"/>
</dbReference>
<dbReference type="PANTHER" id="PTHR30578">
    <property type="entry name" value="ELECTRON TRANSPORT COMPLEX PROTEIN RNFD"/>
    <property type="match status" value="1"/>
</dbReference>
<accession>A0ABV7FCU8</accession>
<feature type="transmembrane region" description="Helical" evidence="10">
    <location>
        <begin position="320"/>
        <end position="338"/>
    </location>
</feature>
<keyword evidence="4 10" id="KW-0288">FMN</keyword>
<feature type="transmembrane region" description="Helical" evidence="10">
    <location>
        <begin position="267"/>
        <end position="284"/>
    </location>
</feature>
<comment type="subcellular location">
    <subcellularLocation>
        <location evidence="10">Cell inner membrane</location>
        <topology evidence="10">Multi-pass membrane protein</topology>
    </subcellularLocation>
</comment>
<keyword evidence="10" id="KW-1003">Cell membrane</keyword>
<evidence type="ECO:0000256" key="2">
    <source>
        <dbReference type="ARBA" id="ARBA00022553"/>
    </source>
</evidence>
<keyword evidence="2 10" id="KW-0597">Phosphoprotein</keyword>
<comment type="caution">
    <text evidence="10">Lacks conserved residue(s) required for the propagation of feature annotation.</text>
</comment>
<proteinExistence type="inferred from homology"/>
<sequence length="362" mass="39385">MALLNITSPHTHGNNRTGRVMRLVVYATFPGIAALTHFFGVGVLINLVLASLSCIAFEALVMKLRQRPVMFYLRDCSALVTGVLIGVSLPPYCPWWLVISASFVAIVLAKQLYGGMGFNPFNPAMVAYVLLLISFPVQMTQWATPLPMLADGQTTPGLIAALDKVFFDTEFPNLVDGYTSATVLDIMKQNSGLTLDALYQQQPVFTEGRWAGAGWEWVNIAFLIGGIYLLYKKVFTWHAPISMLVALALMAALFYDAGSSNSGGSPVFHLLSGATMLGAFFIVTDPVSSAVSTRGRIIYGALIGVLIYVIRTWGSSYPDGVGFAVLLLNFAAPFIDYYTTPRTYGHKKPRRATDTSKQDGGH</sequence>
<feature type="transmembrane region" description="Helical" evidence="10">
    <location>
        <begin position="237"/>
        <end position="255"/>
    </location>
</feature>
<feature type="transmembrane region" description="Helical" evidence="10">
    <location>
        <begin position="296"/>
        <end position="314"/>
    </location>
</feature>
<evidence type="ECO:0000256" key="10">
    <source>
        <dbReference type="HAMAP-Rule" id="MF_00462"/>
    </source>
</evidence>
<keyword evidence="12" id="KW-1185">Reference proteome</keyword>
<keyword evidence="6 10" id="KW-1278">Translocase</keyword>
<keyword evidence="3 10" id="KW-0285">Flavoprotein</keyword>
<keyword evidence="7 10" id="KW-0249">Electron transport</keyword>
<dbReference type="Proteomes" id="UP001595555">
    <property type="component" value="Unassembled WGS sequence"/>
</dbReference>
<feature type="transmembrane region" description="Helical" evidence="10">
    <location>
        <begin position="71"/>
        <end position="89"/>
    </location>
</feature>
<dbReference type="NCBIfam" id="TIGR01946">
    <property type="entry name" value="rnfD"/>
    <property type="match status" value="1"/>
</dbReference>
<name>A0ABV7FCU8_9GAMM</name>
<evidence type="ECO:0000256" key="6">
    <source>
        <dbReference type="ARBA" id="ARBA00022967"/>
    </source>
</evidence>
<reference evidence="12" key="1">
    <citation type="journal article" date="2019" name="Int. J. Syst. Evol. Microbiol.">
        <title>The Global Catalogue of Microorganisms (GCM) 10K type strain sequencing project: providing services to taxonomists for standard genome sequencing and annotation.</title>
        <authorList>
            <consortium name="The Broad Institute Genomics Platform"/>
            <consortium name="The Broad Institute Genome Sequencing Center for Infectious Disease"/>
            <person name="Wu L."/>
            <person name="Ma J."/>
        </authorList>
    </citation>
    <scope>NUCLEOTIDE SEQUENCE [LARGE SCALE GENOMIC DNA]</scope>
    <source>
        <strain evidence="12">KCTC 52237</strain>
    </source>
</reference>
<dbReference type="HAMAP" id="MF_00462">
    <property type="entry name" value="RsxD_RnfD"/>
    <property type="match status" value="1"/>
</dbReference>
<keyword evidence="9 10" id="KW-0472">Membrane</keyword>
<comment type="function">
    <text evidence="10">Part of a membrane-bound complex that couples electron transfer with translocation of ions across the membrane.</text>
</comment>
<organism evidence="11 12">
    <name type="scientific">Cellvibrio fontiphilus</name>
    <dbReference type="NCBI Taxonomy" id="1815559"/>
    <lineage>
        <taxon>Bacteria</taxon>
        <taxon>Pseudomonadati</taxon>
        <taxon>Pseudomonadota</taxon>
        <taxon>Gammaproteobacteria</taxon>
        <taxon>Cellvibrionales</taxon>
        <taxon>Cellvibrionaceae</taxon>
        <taxon>Cellvibrio</taxon>
    </lineage>
</organism>
<evidence type="ECO:0000313" key="12">
    <source>
        <dbReference type="Proteomes" id="UP001595555"/>
    </source>
</evidence>
<evidence type="ECO:0000256" key="8">
    <source>
        <dbReference type="ARBA" id="ARBA00022989"/>
    </source>
</evidence>
<protein>
    <recommendedName>
        <fullName evidence="10">Ion-translocating oxidoreductase complex subunit D</fullName>
        <ecNumber evidence="10">7.-.-.-</ecNumber>
    </recommendedName>
    <alternativeName>
        <fullName evidence="10">Rnf electron transport complex subunit D</fullName>
    </alternativeName>
</protein>
<evidence type="ECO:0000256" key="1">
    <source>
        <dbReference type="ARBA" id="ARBA00022448"/>
    </source>
</evidence>
<keyword evidence="1 10" id="KW-0813">Transport</keyword>
<gene>
    <name evidence="11" type="primary">rsxD</name>
    <name evidence="10" type="synonym">rnfD</name>
    <name evidence="11" type="ORF">ACFODX_01655</name>
</gene>
<evidence type="ECO:0000256" key="7">
    <source>
        <dbReference type="ARBA" id="ARBA00022982"/>
    </source>
</evidence>
<keyword evidence="8 10" id="KW-1133">Transmembrane helix</keyword>
<dbReference type="Pfam" id="PF03116">
    <property type="entry name" value="NQR2_RnfD_RnfE"/>
    <property type="match status" value="1"/>
</dbReference>
<dbReference type="NCBIfam" id="NF002011">
    <property type="entry name" value="PRK00816.1"/>
    <property type="match status" value="1"/>
</dbReference>
<dbReference type="PANTHER" id="PTHR30578:SF0">
    <property type="entry name" value="ION-TRANSLOCATING OXIDOREDUCTASE COMPLEX SUBUNIT D"/>
    <property type="match status" value="1"/>
</dbReference>
<comment type="similarity">
    <text evidence="10">Belongs to the NqrB/RnfD family.</text>
</comment>